<organism evidence="1 2">
    <name type="scientific">Burkholderia sola</name>
    <dbReference type="NCBI Taxonomy" id="2843302"/>
    <lineage>
        <taxon>Bacteria</taxon>
        <taxon>Pseudomonadati</taxon>
        <taxon>Pseudomonadota</taxon>
        <taxon>Betaproteobacteria</taxon>
        <taxon>Burkholderiales</taxon>
        <taxon>Burkholderiaceae</taxon>
        <taxon>Burkholderia</taxon>
        <taxon>Burkholderia cepacia complex</taxon>
    </lineage>
</organism>
<dbReference type="RefSeq" id="WP_124617262.1">
    <property type="nucleotide sequence ID" value="NZ_JBEWCH010000041.1"/>
</dbReference>
<sequence length="220" mass="24542">MKLCSVSGCGLKAGGYSPLCNSHKRAQQRHGHPLMTGVEAGELRPYRQRIANCVKRNFQSPVWGMLAANWSALVDHSRAFHARMYQGEPYNRSEARAYQEVVKLADNVKADEIATVVLALYLLQHERPMRFSSDDAFTFQLVRRVMRLTDVNVGVSHNSMTGRAVRVYRDLPPRVTRLVGRWLVEVYGRAGLYIAGLETAAMDRAAARAAELNDALGALV</sequence>
<keyword evidence="2" id="KW-1185">Reference proteome</keyword>
<evidence type="ECO:0000313" key="1">
    <source>
        <dbReference type="EMBL" id="MET1479002.1"/>
    </source>
</evidence>
<gene>
    <name evidence="1" type="ORF">ABXL37_32595</name>
</gene>
<evidence type="ECO:0000313" key="2">
    <source>
        <dbReference type="Proteomes" id="UP001548587"/>
    </source>
</evidence>
<comment type="caution">
    <text evidence="1">The sequence shown here is derived from an EMBL/GenBank/DDBJ whole genome shotgun (WGS) entry which is preliminary data.</text>
</comment>
<reference evidence="1 2" key="1">
    <citation type="submission" date="2024-06" db="EMBL/GenBank/DDBJ databases">
        <title>Burkholderia sola in Mexico.</title>
        <authorList>
            <person name="Estrada P."/>
        </authorList>
    </citation>
    <scope>NUCLEOTIDE SEQUENCE [LARGE SCALE GENOMIC DNA]</scope>
    <source>
        <strain evidence="1 2">CpTa8-5</strain>
    </source>
</reference>
<dbReference type="EMBL" id="JBEWCH010000041">
    <property type="protein sequence ID" value="MET1479002.1"/>
    <property type="molecule type" value="Genomic_DNA"/>
</dbReference>
<protein>
    <submittedName>
        <fullName evidence="1">Uncharacterized protein</fullName>
    </submittedName>
</protein>
<accession>A0ABV2CIQ3</accession>
<name>A0ABV2CIQ3_9BURK</name>
<proteinExistence type="predicted"/>
<dbReference type="Proteomes" id="UP001548587">
    <property type="component" value="Unassembled WGS sequence"/>
</dbReference>